<gene>
    <name evidence="2" type="ORF">BDV25DRAFT_137091</name>
</gene>
<proteinExistence type="predicted"/>
<keyword evidence="1" id="KW-0732">Signal</keyword>
<name>A0A5N6U447_ASPAV</name>
<dbReference type="OrthoDB" id="4259138at2759"/>
<evidence type="ECO:0000313" key="2">
    <source>
        <dbReference type="EMBL" id="KAE8153189.1"/>
    </source>
</evidence>
<evidence type="ECO:0008006" key="4">
    <source>
        <dbReference type="Google" id="ProtNLM"/>
    </source>
</evidence>
<accession>A0A5N6U447</accession>
<reference evidence="2 3" key="1">
    <citation type="submission" date="2019-04" db="EMBL/GenBank/DDBJ databases">
        <title>Friends and foes A comparative genomics study of 23 Aspergillus species from section Flavi.</title>
        <authorList>
            <consortium name="DOE Joint Genome Institute"/>
            <person name="Kjaerbolling I."/>
            <person name="Vesth T."/>
            <person name="Frisvad J.C."/>
            <person name="Nybo J.L."/>
            <person name="Theobald S."/>
            <person name="Kildgaard S."/>
            <person name="Isbrandt T."/>
            <person name="Kuo A."/>
            <person name="Sato A."/>
            <person name="Lyhne E.K."/>
            <person name="Kogle M.E."/>
            <person name="Wiebenga A."/>
            <person name="Kun R.S."/>
            <person name="Lubbers R.J."/>
            <person name="Makela M.R."/>
            <person name="Barry K."/>
            <person name="Chovatia M."/>
            <person name="Clum A."/>
            <person name="Daum C."/>
            <person name="Haridas S."/>
            <person name="He G."/>
            <person name="LaButti K."/>
            <person name="Lipzen A."/>
            <person name="Mondo S."/>
            <person name="Riley R."/>
            <person name="Salamov A."/>
            <person name="Simmons B.A."/>
            <person name="Magnuson J.K."/>
            <person name="Henrissat B."/>
            <person name="Mortensen U.H."/>
            <person name="Larsen T.O."/>
            <person name="Devries R.P."/>
            <person name="Grigoriev I.V."/>
            <person name="Machida M."/>
            <person name="Baker S.E."/>
            <person name="Andersen M.R."/>
        </authorList>
    </citation>
    <scope>NUCLEOTIDE SEQUENCE [LARGE SCALE GENOMIC DNA]</scope>
    <source>
        <strain evidence="2 3">IBT 18842</strain>
    </source>
</reference>
<sequence>MHVLSGGSLLAVLLFSWPLLVHATIGSIFKLKTEKGERGTCHGQLDTLDTWLSESKALADAALQAFEDAGTESHPHQGIARRYLASYFGLDSASPLEDQTSKRFVIFIKKNSRPIEPPPGYSATIHGSSKCCETMPPCKKGAWTPTWKFRPAATCIRSPLKTWSSTAALCGISTTGSGSATGRIPYWSQDLLSYVFDRNYNGKAFCTAVTENGDRGLAATQDTTNPSTMTFCPFSFEMPTKDKWLGSRMPMGHNIVNVTPRSATSYHETFHLVLGMISTLDFTYDWMVQRKAMRQPNAIPDGFEKRGTTDIQLIRQNPQTAKGTRGIASTQALVG</sequence>
<dbReference type="AlphaFoldDB" id="A0A5N6U447"/>
<feature type="signal peptide" evidence="1">
    <location>
        <begin position="1"/>
        <end position="23"/>
    </location>
</feature>
<dbReference type="EMBL" id="ML742042">
    <property type="protein sequence ID" value="KAE8153189.1"/>
    <property type="molecule type" value="Genomic_DNA"/>
</dbReference>
<protein>
    <recommendedName>
        <fullName evidence="4">Lysine-specific metallo-endopeptidase domain-containing protein</fullName>
    </recommendedName>
</protein>
<keyword evidence="3" id="KW-1185">Reference proteome</keyword>
<dbReference type="Proteomes" id="UP000325780">
    <property type="component" value="Unassembled WGS sequence"/>
</dbReference>
<feature type="chain" id="PRO_5024983152" description="Lysine-specific metallo-endopeptidase domain-containing protein" evidence="1">
    <location>
        <begin position="24"/>
        <end position="335"/>
    </location>
</feature>
<evidence type="ECO:0000313" key="3">
    <source>
        <dbReference type="Proteomes" id="UP000325780"/>
    </source>
</evidence>
<organism evidence="2 3">
    <name type="scientific">Aspergillus avenaceus</name>
    <dbReference type="NCBI Taxonomy" id="36643"/>
    <lineage>
        <taxon>Eukaryota</taxon>
        <taxon>Fungi</taxon>
        <taxon>Dikarya</taxon>
        <taxon>Ascomycota</taxon>
        <taxon>Pezizomycotina</taxon>
        <taxon>Eurotiomycetes</taxon>
        <taxon>Eurotiomycetidae</taxon>
        <taxon>Eurotiales</taxon>
        <taxon>Aspergillaceae</taxon>
        <taxon>Aspergillus</taxon>
        <taxon>Aspergillus subgen. Circumdati</taxon>
    </lineage>
</organism>
<evidence type="ECO:0000256" key="1">
    <source>
        <dbReference type="SAM" id="SignalP"/>
    </source>
</evidence>